<feature type="chain" id="PRO_5042051498" description="Secreted protein" evidence="1">
    <location>
        <begin position="22"/>
        <end position="107"/>
    </location>
</feature>
<reference evidence="2" key="1">
    <citation type="journal article" date="2023" name="Mol. Phylogenet. Evol.">
        <title>Genome-scale phylogeny and comparative genomics of the fungal order Sordariales.</title>
        <authorList>
            <person name="Hensen N."/>
            <person name="Bonometti L."/>
            <person name="Westerberg I."/>
            <person name="Brannstrom I.O."/>
            <person name="Guillou S."/>
            <person name="Cros-Aarteil S."/>
            <person name="Calhoun S."/>
            <person name="Haridas S."/>
            <person name="Kuo A."/>
            <person name="Mondo S."/>
            <person name="Pangilinan J."/>
            <person name="Riley R."/>
            <person name="LaButti K."/>
            <person name="Andreopoulos B."/>
            <person name="Lipzen A."/>
            <person name="Chen C."/>
            <person name="Yan M."/>
            <person name="Daum C."/>
            <person name="Ng V."/>
            <person name="Clum A."/>
            <person name="Steindorff A."/>
            <person name="Ohm R.A."/>
            <person name="Martin F."/>
            <person name="Silar P."/>
            <person name="Natvig D.O."/>
            <person name="Lalanne C."/>
            <person name="Gautier V."/>
            <person name="Ament-Velasquez S.L."/>
            <person name="Kruys A."/>
            <person name="Hutchinson M.I."/>
            <person name="Powell A.J."/>
            <person name="Barry K."/>
            <person name="Miller A.N."/>
            <person name="Grigoriev I.V."/>
            <person name="Debuchy R."/>
            <person name="Gladieux P."/>
            <person name="Hiltunen Thoren M."/>
            <person name="Johannesson H."/>
        </authorList>
    </citation>
    <scope>NUCLEOTIDE SEQUENCE</scope>
    <source>
        <strain evidence="2">SMH4131-1</strain>
    </source>
</reference>
<dbReference type="Proteomes" id="UP001286456">
    <property type="component" value="Unassembled WGS sequence"/>
</dbReference>
<dbReference type="AlphaFoldDB" id="A0AAE0J283"/>
<organism evidence="2 3">
    <name type="scientific">Cercophora scortea</name>
    <dbReference type="NCBI Taxonomy" id="314031"/>
    <lineage>
        <taxon>Eukaryota</taxon>
        <taxon>Fungi</taxon>
        <taxon>Dikarya</taxon>
        <taxon>Ascomycota</taxon>
        <taxon>Pezizomycotina</taxon>
        <taxon>Sordariomycetes</taxon>
        <taxon>Sordariomycetidae</taxon>
        <taxon>Sordariales</taxon>
        <taxon>Lasiosphaeriaceae</taxon>
        <taxon>Cercophora</taxon>
    </lineage>
</organism>
<reference evidence="2" key="2">
    <citation type="submission" date="2023-06" db="EMBL/GenBank/DDBJ databases">
        <authorList>
            <consortium name="Lawrence Berkeley National Laboratory"/>
            <person name="Haridas S."/>
            <person name="Hensen N."/>
            <person name="Bonometti L."/>
            <person name="Westerberg I."/>
            <person name="Brannstrom I.O."/>
            <person name="Guillou S."/>
            <person name="Cros-Aarteil S."/>
            <person name="Calhoun S."/>
            <person name="Kuo A."/>
            <person name="Mondo S."/>
            <person name="Pangilinan J."/>
            <person name="Riley R."/>
            <person name="Labutti K."/>
            <person name="Andreopoulos B."/>
            <person name="Lipzen A."/>
            <person name="Chen C."/>
            <person name="Yanf M."/>
            <person name="Daum C."/>
            <person name="Ng V."/>
            <person name="Clum A."/>
            <person name="Steindorff A."/>
            <person name="Ohm R."/>
            <person name="Martin F."/>
            <person name="Silar P."/>
            <person name="Natvig D."/>
            <person name="Lalanne C."/>
            <person name="Gautier V."/>
            <person name="Ament-Velasquez S.L."/>
            <person name="Kruys A."/>
            <person name="Hutchinson M.I."/>
            <person name="Powell A.J."/>
            <person name="Barry K."/>
            <person name="Miller A.N."/>
            <person name="Grigoriev I.V."/>
            <person name="Debuchy R."/>
            <person name="Gladieux P."/>
            <person name="Thoren M.H."/>
            <person name="Johannesson H."/>
        </authorList>
    </citation>
    <scope>NUCLEOTIDE SEQUENCE</scope>
    <source>
        <strain evidence="2">SMH4131-1</strain>
    </source>
</reference>
<dbReference type="EMBL" id="JAUEPO010000001">
    <property type="protein sequence ID" value="KAK3335589.1"/>
    <property type="molecule type" value="Genomic_DNA"/>
</dbReference>
<sequence>MTHLFPCWVFVSLFSFYLSHMIPNLEGSCSARLDRWERGSLPLFREESSALLLSFIRFLPMLEATNIFGPLLSMLNRTVSPFPPNLSNQRKKETLPKTKTIQTVLLT</sequence>
<evidence type="ECO:0000313" key="2">
    <source>
        <dbReference type="EMBL" id="KAK3335589.1"/>
    </source>
</evidence>
<evidence type="ECO:0008006" key="4">
    <source>
        <dbReference type="Google" id="ProtNLM"/>
    </source>
</evidence>
<evidence type="ECO:0000313" key="3">
    <source>
        <dbReference type="Proteomes" id="UP001286456"/>
    </source>
</evidence>
<gene>
    <name evidence="2" type="ORF">B0T19DRAFT_406879</name>
</gene>
<evidence type="ECO:0000256" key="1">
    <source>
        <dbReference type="SAM" id="SignalP"/>
    </source>
</evidence>
<protein>
    <recommendedName>
        <fullName evidence="4">Secreted protein</fullName>
    </recommendedName>
</protein>
<feature type="signal peptide" evidence="1">
    <location>
        <begin position="1"/>
        <end position="21"/>
    </location>
</feature>
<keyword evidence="3" id="KW-1185">Reference proteome</keyword>
<name>A0AAE0J283_9PEZI</name>
<keyword evidence="1" id="KW-0732">Signal</keyword>
<proteinExistence type="predicted"/>
<comment type="caution">
    <text evidence="2">The sequence shown here is derived from an EMBL/GenBank/DDBJ whole genome shotgun (WGS) entry which is preliminary data.</text>
</comment>
<accession>A0AAE0J283</accession>